<evidence type="ECO:0000259" key="3">
    <source>
        <dbReference type="Pfam" id="PF00501"/>
    </source>
</evidence>
<feature type="domain" description="AMP-dependent synthetase/ligase" evidence="3">
    <location>
        <begin position="34"/>
        <end position="359"/>
    </location>
</feature>
<dbReference type="Pfam" id="PF13193">
    <property type="entry name" value="AMP-binding_C"/>
    <property type="match status" value="1"/>
</dbReference>
<dbReference type="GO" id="GO:0031956">
    <property type="term" value="F:medium-chain fatty acid-CoA ligase activity"/>
    <property type="evidence" value="ECO:0007669"/>
    <property type="project" value="TreeGrafter"/>
</dbReference>
<dbReference type="SUPFAM" id="SSF56801">
    <property type="entry name" value="Acetyl-CoA synthetase-like"/>
    <property type="match status" value="1"/>
</dbReference>
<evidence type="ECO:0000259" key="4">
    <source>
        <dbReference type="Pfam" id="PF13193"/>
    </source>
</evidence>
<feature type="domain" description="AMP-binding enzyme C-terminal" evidence="4">
    <location>
        <begin position="418"/>
        <end position="485"/>
    </location>
</feature>
<dbReference type="PANTHER" id="PTHR43201:SF5">
    <property type="entry name" value="MEDIUM-CHAIN ACYL-COA LIGASE ACSF2, MITOCHONDRIAL"/>
    <property type="match status" value="1"/>
</dbReference>
<comment type="caution">
    <text evidence="5">The sequence shown here is derived from an EMBL/GenBank/DDBJ whole genome shotgun (WGS) entry which is preliminary data.</text>
</comment>
<gene>
    <name evidence="5" type="ORF">K8V08_06580</name>
</gene>
<evidence type="ECO:0000256" key="1">
    <source>
        <dbReference type="ARBA" id="ARBA00006432"/>
    </source>
</evidence>
<dbReference type="InterPro" id="IPR025110">
    <property type="entry name" value="AMP-bd_C"/>
</dbReference>
<dbReference type="Proteomes" id="UP000784435">
    <property type="component" value="Unassembled WGS sequence"/>
</dbReference>
<sequence length="504" mass="53800">MTHTSPQLSIAVAPVGEGLDVDVEPTFSQQFALHARDRGETDAIIDSTGTLTFAQLEARTNQLARLFCQRGVGEGDFVLLASPAPSDLLLGAIAAWKVGAVPMPVSDRLVQRELDALVELGRPALAIDTTDRALGVPRIIDLAEASTQEAGPLPPVIAPSLKSPTSGGSTGMPKLIVSGSTAVPEAIAGMGRLMGVPPHSVCLITAALHHNASFSDALAALTMGSTTVLMERFDAEETLAMIERHRAHWVYAVPTMMQRIWKLPQAVKDAYDLSSVQTLFHVAAPCPAWLKRAWIDWLGPEAIRELYGTTEGQAATVITGTQWLEHPGSVGAPVVGEVSIRDDAGHVLPIGETGVVWARRGAGEPASYHYLGSQAEVDSDDWETVGDVGRLDADGYLYLTDRRTDMVLVGGVNVYPAEVEAVSDMHPEVLASCCVGIDDEELGSVPALVVETHSGQVPADLDDHLRAHLARVKQPRRTVATTDRLRDAAGKIRKREIRAAHLVG</sequence>
<keyword evidence="2" id="KW-0436">Ligase</keyword>
<accession>A0A921MDG9</accession>
<proteinExistence type="inferred from homology"/>
<dbReference type="InterPro" id="IPR042099">
    <property type="entry name" value="ANL_N_sf"/>
</dbReference>
<evidence type="ECO:0000256" key="2">
    <source>
        <dbReference type="ARBA" id="ARBA00022598"/>
    </source>
</evidence>
<evidence type="ECO:0000313" key="6">
    <source>
        <dbReference type="Proteomes" id="UP000784435"/>
    </source>
</evidence>
<dbReference type="AlphaFoldDB" id="A0A921MDG9"/>
<dbReference type="Gene3D" id="3.30.300.30">
    <property type="match status" value="1"/>
</dbReference>
<dbReference type="GO" id="GO:0006631">
    <property type="term" value="P:fatty acid metabolic process"/>
    <property type="evidence" value="ECO:0007669"/>
    <property type="project" value="TreeGrafter"/>
</dbReference>
<protein>
    <submittedName>
        <fullName evidence="5">AMP-binding protein</fullName>
    </submittedName>
</protein>
<dbReference type="Gene3D" id="3.40.50.12780">
    <property type="entry name" value="N-terminal domain of ligase-like"/>
    <property type="match status" value="1"/>
</dbReference>
<dbReference type="InterPro" id="IPR000873">
    <property type="entry name" value="AMP-dep_synth/lig_dom"/>
</dbReference>
<organism evidence="5 6">
    <name type="scientific">Brevibacterium senegalense</name>
    <dbReference type="NCBI Taxonomy" id="1033736"/>
    <lineage>
        <taxon>Bacteria</taxon>
        <taxon>Bacillati</taxon>
        <taxon>Actinomycetota</taxon>
        <taxon>Actinomycetes</taxon>
        <taxon>Micrococcales</taxon>
        <taxon>Brevibacteriaceae</taxon>
        <taxon>Brevibacterium</taxon>
    </lineage>
</organism>
<reference evidence="5" key="1">
    <citation type="journal article" date="2021" name="PeerJ">
        <title>Extensive microbial diversity within the chicken gut microbiome revealed by metagenomics and culture.</title>
        <authorList>
            <person name="Gilroy R."/>
            <person name="Ravi A."/>
            <person name="Getino M."/>
            <person name="Pursley I."/>
            <person name="Horton D.L."/>
            <person name="Alikhan N.F."/>
            <person name="Baker D."/>
            <person name="Gharbi K."/>
            <person name="Hall N."/>
            <person name="Watson M."/>
            <person name="Adriaenssens E.M."/>
            <person name="Foster-Nyarko E."/>
            <person name="Jarju S."/>
            <person name="Secka A."/>
            <person name="Antonio M."/>
            <person name="Oren A."/>
            <person name="Chaudhuri R.R."/>
            <person name="La Ragione R."/>
            <person name="Hildebrand F."/>
            <person name="Pallen M.J."/>
        </authorList>
    </citation>
    <scope>NUCLEOTIDE SEQUENCE</scope>
    <source>
        <strain evidence="5">ChiGjej5B5-7349</strain>
    </source>
</reference>
<reference evidence="5" key="2">
    <citation type="submission" date="2021-09" db="EMBL/GenBank/DDBJ databases">
        <authorList>
            <person name="Gilroy R."/>
        </authorList>
    </citation>
    <scope>NUCLEOTIDE SEQUENCE</scope>
    <source>
        <strain evidence="5">ChiGjej5B5-7349</strain>
    </source>
</reference>
<dbReference type="PANTHER" id="PTHR43201">
    <property type="entry name" value="ACYL-COA SYNTHETASE"/>
    <property type="match status" value="1"/>
</dbReference>
<dbReference type="InterPro" id="IPR045851">
    <property type="entry name" value="AMP-bd_C_sf"/>
</dbReference>
<evidence type="ECO:0000313" key="5">
    <source>
        <dbReference type="EMBL" id="HJG80060.1"/>
    </source>
</evidence>
<dbReference type="Pfam" id="PF00501">
    <property type="entry name" value="AMP-binding"/>
    <property type="match status" value="1"/>
</dbReference>
<dbReference type="EMBL" id="DYUK01000143">
    <property type="protein sequence ID" value="HJG80060.1"/>
    <property type="molecule type" value="Genomic_DNA"/>
</dbReference>
<comment type="similarity">
    <text evidence="1">Belongs to the ATP-dependent AMP-binding enzyme family.</text>
</comment>
<name>A0A921MDG9_9MICO</name>